<dbReference type="WormBase" id="T15D6.10">
    <property type="protein sequence ID" value="CE13698"/>
    <property type="gene ID" value="WBGene00011784"/>
</dbReference>
<evidence type="ECO:0000256" key="4">
    <source>
        <dbReference type="ARBA" id="ARBA00022679"/>
    </source>
</evidence>
<dbReference type="RefSeq" id="NP_493141.1">
    <property type="nucleotide sequence ID" value="NM_060740.1"/>
</dbReference>
<dbReference type="AGR" id="WB:WBGene00011784"/>
<dbReference type="HOGENOM" id="CLU_008031_2_0_1"/>
<dbReference type="PANTHER" id="PTHR21461:SF8">
    <property type="entry name" value="DOLICHYL-PHOSPHATE-MANNOSE--PROTEIN MANNOSYLTRANSFERASE-RELATED"/>
    <property type="match status" value="1"/>
</dbReference>
<comment type="subcellular location">
    <subcellularLocation>
        <location evidence="1">Membrane</location>
        <topology evidence="1">Single-pass membrane protein</topology>
    </subcellularLocation>
</comment>
<dbReference type="InParanoid" id="O02317"/>
<keyword evidence="10" id="KW-1185">Reference proteome</keyword>
<dbReference type="Bgee" id="WBGene00011784">
    <property type="expression patterns" value="Expressed in larva"/>
</dbReference>
<dbReference type="EMBL" id="BX284601">
    <property type="protein sequence ID" value="CAB05623.1"/>
    <property type="molecule type" value="Genomic_DNA"/>
</dbReference>
<evidence type="ECO:0000256" key="2">
    <source>
        <dbReference type="ARBA" id="ARBA00007647"/>
    </source>
</evidence>
<evidence type="ECO:0000256" key="7">
    <source>
        <dbReference type="ARBA" id="ARBA00023136"/>
    </source>
</evidence>
<dbReference type="eggNOG" id="KOG4735">
    <property type="taxonomic scope" value="Eukaryota"/>
</dbReference>
<accession>O02317</accession>
<sequence length="507" mass="59751">MEHEGLLGGFKNDEPKSANRNSRYQIVIAVLALLLISAWSQINNSKISTNDAYGIGGLLPDFISNLYADKQEDLLFAYKSSDCPYEEWNQLTTTELSRKKEIHDEYFRKMDFEHFHPFLYHTKPSAMSAFAHKDQIVVTLTSENMMHATMYCRYYDCRRREISVPFKSAIFHKSTVFCARRPNAKYIAISATANEIPEYSIPIVPRIEKPPHYFTVCMAPLYGDEAKFLQIVDFIEYHKLQGATFFHIYLRNVSDYDRMLLDEYVKTGDIEIIKMHDHFWRADYMWHDAQINDCHHRSKYFSKWTAFIDIDERLEMNGAQFKTVVDYLDTFHTASIANLHFRVKWVMKHNNTPERYENDKQLTSEMLFHKYQNLSRIGKVWQQPKCIIRPENVAFMTIHQPLTMYKGEKDTIVDENIGFIRHYRNIQQRVFRESPDGMVNAMMSHGPYSIQPIDQWIEKNLTENILSRVKLVYDIVDVTCDQKKKMYDVEQVTAPCTIGKQDLFTKQ</sequence>
<keyword evidence="4 8" id="KW-0808">Transferase</keyword>
<dbReference type="GO" id="GO:0005737">
    <property type="term" value="C:cytoplasm"/>
    <property type="evidence" value="ECO:0000318"/>
    <property type="project" value="GO_Central"/>
</dbReference>
<evidence type="ECO:0000313" key="10">
    <source>
        <dbReference type="Proteomes" id="UP000001940"/>
    </source>
</evidence>
<dbReference type="CTD" id="188536"/>
<evidence type="ECO:0000256" key="1">
    <source>
        <dbReference type="ARBA" id="ARBA00004167"/>
    </source>
</evidence>
<dbReference type="FunCoup" id="O02317">
    <property type="interactions" value="20"/>
</dbReference>
<keyword evidence="3 8" id="KW-0328">Glycosyltransferase</keyword>
<dbReference type="CAZy" id="GT92">
    <property type="family name" value="Glycosyltransferase Family 92"/>
</dbReference>
<dbReference type="UCSC" id="T15D6.10">
    <property type="organism name" value="c. elegans"/>
</dbReference>
<dbReference type="PIR" id="T24932">
    <property type="entry name" value="T24932"/>
</dbReference>
<dbReference type="GO" id="GO:0016020">
    <property type="term" value="C:membrane"/>
    <property type="evidence" value="ECO:0007669"/>
    <property type="project" value="UniProtKB-SubCell"/>
</dbReference>
<evidence type="ECO:0000256" key="5">
    <source>
        <dbReference type="ARBA" id="ARBA00022692"/>
    </source>
</evidence>
<evidence type="ECO:0000256" key="8">
    <source>
        <dbReference type="RuleBase" id="RU366017"/>
    </source>
</evidence>
<evidence type="ECO:0000313" key="9">
    <source>
        <dbReference type="EMBL" id="CAB05623.1"/>
    </source>
</evidence>
<keyword evidence="5" id="KW-0812">Transmembrane</keyword>
<dbReference type="Pfam" id="PF01697">
    <property type="entry name" value="Glyco_transf_92"/>
    <property type="match status" value="1"/>
</dbReference>
<name>O02317_CAEEL</name>
<dbReference type="PANTHER" id="PTHR21461">
    <property type="entry name" value="GLYCOSYLTRANSFERASE FAMILY 92 PROTEIN"/>
    <property type="match status" value="1"/>
</dbReference>
<keyword evidence="6" id="KW-1133">Transmembrane helix</keyword>
<dbReference type="InterPro" id="IPR008166">
    <property type="entry name" value="Glyco_transf_92"/>
</dbReference>
<dbReference type="EC" id="2.4.1.-" evidence="8"/>
<dbReference type="PhylomeDB" id="O02317"/>
<dbReference type="GO" id="GO:0016757">
    <property type="term" value="F:glycosyltransferase activity"/>
    <property type="evidence" value="ECO:0000318"/>
    <property type="project" value="GO_Central"/>
</dbReference>
<comment type="similarity">
    <text evidence="2 8">Belongs to the glycosyltransferase 92 family.</text>
</comment>
<gene>
    <name evidence="9" type="ORF">CELE_T15D6.10</name>
    <name evidence="9 11" type="ORF">T15D6.10</name>
</gene>
<dbReference type="OrthoDB" id="5777994at2759"/>
<evidence type="ECO:0000256" key="3">
    <source>
        <dbReference type="ARBA" id="ARBA00022676"/>
    </source>
</evidence>
<dbReference type="AlphaFoldDB" id="O02317"/>
<evidence type="ECO:0000256" key="6">
    <source>
        <dbReference type="ARBA" id="ARBA00022989"/>
    </source>
</evidence>
<organism evidence="9 10">
    <name type="scientific">Caenorhabditis elegans</name>
    <dbReference type="NCBI Taxonomy" id="6239"/>
    <lineage>
        <taxon>Eukaryota</taxon>
        <taxon>Metazoa</taxon>
        <taxon>Ecdysozoa</taxon>
        <taxon>Nematoda</taxon>
        <taxon>Chromadorea</taxon>
        <taxon>Rhabditida</taxon>
        <taxon>Rhabditina</taxon>
        <taxon>Rhabditomorpha</taxon>
        <taxon>Rhabditoidea</taxon>
        <taxon>Rhabditidae</taxon>
        <taxon>Peloderinae</taxon>
        <taxon>Caenorhabditis</taxon>
    </lineage>
</organism>
<dbReference type="GeneID" id="188536"/>
<keyword evidence="7" id="KW-0472">Membrane</keyword>
<dbReference type="Proteomes" id="UP000001940">
    <property type="component" value="Chromosome I"/>
</dbReference>
<dbReference type="PaxDb" id="6239-T15D6.10"/>
<dbReference type="KEGG" id="cel:CELE_T15D6.10"/>
<proteinExistence type="inferred from homology"/>
<evidence type="ECO:0000313" key="11">
    <source>
        <dbReference type="WormBase" id="T15D6.10"/>
    </source>
</evidence>
<reference evidence="9 10" key="1">
    <citation type="journal article" date="1998" name="Science">
        <title>Genome sequence of the nematode C. elegans: a platform for investigating biology.</title>
        <authorList>
            <consortium name="The C. elegans sequencing consortium"/>
            <person name="Sulson J.E."/>
            <person name="Waterston R."/>
        </authorList>
    </citation>
    <scope>NUCLEOTIDE SEQUENCE [LARGE SCALE GENOMIC DNA]</scope>
    <source>
        <strain evidence="9 10">Bristol N2</strain>
    </source>
</reference>
<protein>
    <recommendedName>
        <fullName evidence="8">Glycosyltransferase family 92 protein</fullName>
        <ecNumber evidence="8">2.4.1.-</ecNumber>
    </recommendedName>
</protein>